<proteinExistence type="predicted"/>
<feature type="signal peptide" evidence="1">
    <location>
        <begin position="1"/>
        <end position="25"/>
    </location>
</feature>
<dbReference type="OrthoDB" id="6240583at2"/>
<dbReference type="EMBL" id="PIPX01000004">
    <property type="protein sequence ID" value="RUO51745.1"/>
    <property type="molecule type" value="Genomic_DNA"/>
</dbReference>
<dbReference type="RefSeq" id="WP_126774082.1">
    <property type="nucleotide sequence ID" value="NZ_JANQBU010000004.1"/>
</dbReference>
<keyword evidence="3" id="KW-1185">Reference proteome</keyword>
<keyword evidence="1" id="KW-0732">Signal</keyword>
<comment type="caution">
    <text evidence="2">The sequence shown here is derived from an EMBL/GenBank/DDBJ whole genome shotgun (WGS) entry which is preliminary data.</text>
</comment>
<evidence type="ECO:0000313" key="3">
    <source>
        <dbReference type="Proteomes" id="UP000287649"/>
    </source>
</evidence>
<protein>
    <recommendedName>
        <fullName evidence="4">DUF2059 domain-containing protein</fullName>
    </recommendedName>
</protein>
<sequence>MKSNTALTIALAVAFGVALPNAAQAITISDEIGYIDSNSYQLTEDNKRLVNTYLRMFRYYTKRNFSATRTVRVLLSNYPEHVEPILHAAFERYPKSYEQIIKAAIDAEPGFTKDIMAVAMHTQVAKPAELVRIAVEAEPAYADEIVVEASRVDPANVEELVRVAVKVEPEMADSIMQSASASQPEKVEGIVHATLSVLPAIGDYLASSLSDLIDLIASDDAEPSANEVTSRKEALSVLKGAYRAGMSYQEIETIANAHGIGEEEIATVIESKDSGS</sequence>
<dbReference type="AlphaFoldDB" id="A0A432XSN7"/>
<evidence type="ECO:0008006" key="4">
    <source>
        <dbReference type="Google" id="ProtNLM"/>
    </source>
</evidence>
<evidence type="ECO:0000313" key="2">
    <source>
        <dbReference type="EMBL" id="RUO51745.1"/>
    </source>
</evidence>
<dbReference type="Proteomes" id="UP000287649">
    <property type="component" value="Unassembled WGS sequence"/>
</dbReference>
<accession>A0A432XSN7</accession>
<evidence type="ECO:0000256" key="1">
    <source>
        <dbReference type="SAM" id="SignalP"/>
    </source>
</evidence>
<organism evidence="2 3">
    <name type="scientific">Pseudidiomarina homiensis</name>
    <dbReference type="NCBI Taxonomy" id="364198"/>
    <lineage>
        <taxon>Bacteria</taxon>
        <taxon>Pseudomonadati</taxon>
        <taxon>Pseudomonadota</taxon>
        <taxon>Gammaproteobacteria</taxon>
        <taxon>Alteromonadales</taxon>
        <taxon>Idiomarinaceae</taxon>
        <taxon>Pseudidiomarina</taxon>
    </lineage>
</organism>
<reference evidence="3" key="1">
    <citation type="journal article" date="2018" name="Front. Microbiol.">
        <title>Genome-Based Analysis Reveals the Taxonomy and Diversity of the Family Idiomarinaceae.</title>
        <authorList>
            <person name="Liu Y."/>
            <person name="Lai Q."/>
            <person name="Shao Z."/>
        </authorList>
    </citation>
    <scope>NUCLEOTIDE SEQUENCE [LARGE SCALE GENOMIC DNA]</scope>
    <source>
        <strain evidence="3">PO-M2</strain>
    </source>
</reference>
<feature type="chain" id="PRO_5019319423" description="DUF2059 domain-containing protein" evidence="1">
    <location>
        <begin position="26"/>
        <end position="276"/>
    </location>
</feature>
<gene>
    <name evidence="2" type="ORF">CWI70_12030</name>
</gene>
<name>A0A432XSN7_9GAMM</name>